<dbReference type="AlphaFoldDB" id="A0A1G2BCT9"/>
<evidence type="ECO:0000313" key="2">
    <source>
        <dbReference type="Proteomes" id="UP000176420"/>
    </source>
</evidence>
<dbReference type="SUPFAM" id="SSF54427">
    <property type="entry name" value="NTF2-like"/>
    <property type="match status" value="1"/>
</dbReference>
<organism evidence="1 2">
    <name type="scientific">Candidatus Kerfeldbacteria bacterium RIFOXYB2_FULL_38_14</name>
    <dbReference type="NCBI Taxonomy" id="1798547"/>
    <lineage>
        <taxon>Bacteria</taxon>
        <taxon>Candidatus Kerfeldiibacteriota</taxon>
    </lineage>
</organism>
<dbReference type="EMBL" id="MHKI01000013">
    <property type="protein sequence ID" value="OGY87043.1"/>
    <property type="molecule type" value="Genomic_DNA"/>
</dbReference>
<dbReference type="InterPro" id="IPR032710">
    <property type="entry name" value="NTF2-like_dom_sf"/>
</dbReference>
<dbReference type="Gene3D" id="3.10.450.50">
    <property type="match status" value="1"/>
</dbReference>
<evidence type="ECO:0008006" key="3">
    <source>
        <dbReference type="Google" id="ProtNLM"/>
    </source>
</evidence>
<proteinExistence type="predicted"/>
<name>A0A1G2BCT9_9BACT</name>
<protein>
    <recommendedName>
        <fullName evidence="3">SnoaL-like domain-containing protein</fullName>
    </recommendedName>
</protein>
<evidence type="ECO:0000313" key="1">
    <source>
        <dbReference type="EMBL" id="OGY87043.1"/>
    </source>
</evidence>
<gene>
    <name evidence="1" type="ORF">A2319_01840</name>
</gene>
<dbReference type="Proteomes" id="UP000176420">
    <property type="component" value="Unassembled WGS sequence"/>
</dbReference>
<comment type="caution">
    <text evidence="1">The sequence shown here is derived from an EMBL/GenBank/DDBJ whole genome shotgun (WGS) entry which is preliminary data.</text>
</comment>
<sequence length="121" mass="14372">MDIQQFKDWLNKLEKAWVGLDPKNASTLFSNDVEYYESTLRVPCQNWDEVFDLWKVIPTNQKDVVFNYDILAISGNLCVANWRVERTRLPQLTHQKIDGIFVLKLNEDGLCNYFKQWRTVE</sequence>
<accession>A0A1G2BCT9</accession>
<reference evidence="1 2" key="1">
    <citation type="journal article" date="2016" name="Nat. Commun.">
        <title>Thousands of microbial genomes shed light on interconnected biogeochemical processes in an aquifer system.</title>
        <authorList>
            <person name="Anantharaman K."/>
            <person name="Brown C.T."/>
            <person name="Hug L.A."/>
            <person name="Sharon I."/>
            <person name="Castelle C.J."/>
            <person name="Probst A.J."/>
            <person name="Thomas B.C."/>
            <person name="Singh A."/>
            <person name="Wilkins M.J."/>
            <person name="Karaoz U."/>
            <person name="Brodie E.L."/>
            <person name="Williams K.H."/>
            <person name="Hubbard S.S."/>
            <person name="Banfield J.F."/>
        </authorList>
    </citation>
    <scope>NUCLEOTIDE SEQUENCE [LARGE SCALE GENOMIC DNA]</scope>
</reference>